<protein>
    <submittedName>
        <fullName evidence="3 4">Uncharacterized protein</fullName>
    </submittedName>
</protein>
<dbReference type="Proteomes" id="UP001652660">
    <property type="component" value="Chromosome 1e"/>
</dbReference>
<reference evidence="2" key="1">
    <citation type="journal article" date="2025" name="Foods">
        <title>Unveiling the Microbial Signatures of Arabica Coffee Cherries: Insights into Ripeness Specific Diversity, Functional Traits, and Implications for Quality and Safety.</title>
        <authorList>
            <consortium name="RefSeq"/>
            <person name="Tenea G.N."/>
            <person name="Cifuentes V."/>
            <person name="Reyes P."/>
            <person name="Cevallos-Vallejos M."/>
        </authorList>
    </citation>
    <scope>NUCLEOTIDE SEQUENCE [LARGE SCALE GENOMIC DNA]</scope>
</reference>
<evidence type="ECO:0000313" key="3">
    <source>
        <dbReference type="RefSeq" id="XP_071910127.1"/>
    </source>
</evidence>
<evidence type="ECO:0000313" key="2">
    <source>
        <dbReference type="Proteomes" id="UP001652660"/>
    </source>
</evidence>
<organism evidence="2 4">
    <name type="scientific">Coffea arabica</name>
    <name type="common">Arabian coffee</name>
    <dbReference type="NCBI Taxonomy" id="13443"/>
    <lineage>
        <taxon>Eukaryota</taxon>
        <taxon>Viridiplantae</taxon>
        <taxon>Streptophyta</taxon>
        <taxon>Embryophyta</taxon>
        <taxon>Tracheophyta</taxon>
        <taxon>Spermatophyta</taxon>
        <taxon>Magnoliopsida</taxon>
        <taxon>eudicotyledons</taxon>
        <taxon>Gunneridae</taxon>
        <taxon>Pentapetalae</taxon>
        <taxon>asterids</taxon>
        <taxon>lamiids</taxon>
        <taxon>Gentianales</taxon>
        <taxon>Rubiaceae</taxon>
        <taxon>Ixoroideae</taxon>
        <taxon>Gardenieae complex</taxon>
        <taxon>Bertiereae - Coffeeae clade</taxon>
        <taxon>Coffeeae</taxon>
        <taxon>Coffea</taxon>
    </lineage>
</organism>
<sequence>MSVLRIFFLLIGVRRTTQWILSFGFMASVLYLRFLLFYPAIGGMATAAASTVSFEPKLGAIPSVAAALKLLRISNVSESTRGWMTLVHVVEADRVKVASHGSISKSFRYKDFSLQTFLLSQFFADPFSVSVVSARVFVRHSPSVGLLLLFVLKKIF</sequence>
<keyword evidence="2" id="KW-1185">Reference proteome</keyword>
<accession>A0ABM4US72</accession>
<evidence type="ECO:0000313" key="4">
    <source>
        <dbReference type="RefSeq" id="XP_071910131.1"/>
    </source>
</evidence>
<name>A0ABM4US72_COFAR</name>
<keyword evidence="1" id="KW-0472">Membrane</keyword>
<proteinExistence type="predicted"/>
<dbReference type="RefSeq" id="XP_071910131.1">
    <property type="nucleotide sequence ID" value="XM_072054030.1"/>
</dbReference>
<feature type="transmembrane region" description="Helical" evidence="1">
    <location>
        <begin position="20"/>
        <end position="41"/>
    </location>
</feature>
<dbReference type="GeneID" id="113692570"/>
<dbReference type="RefSeq" id="XP_071910127.1">
    <property type="nucleotide sequence ID" value="XM_072054026.1"/>
</dbReference>
<keyword evidence="1" id="KW-1133">Transmembrane helix</keyword>
<gene>
    <name evidence="3 4" type="primary">LOC113692570</name>
</gene>
<reference evidence="3 4" key="2">
    <citation type="submission" date="2025-05" db="UniProtKB">
        <authorList>
            <consortium name="RefSeq"/>
        </authorList>
    </citation>
    <scope>IDENTIFICATION</scope>
    <source>
        <tissue evidence="3 4">Leaves</tissue>
    </source>
</reference>
<evidence type="ECO:0000256" key="1">
    <source>
        <dbReference type="SAM" id="Phobius"/>
    </source>
</evidence>
<keyword evidence="1" id="KW-0812">Transmembrane</keyword>